<keyword evidence="5 10" id="KW-0317">Glutathione biosynthesis</keyword>
<evidence type="ECO:0000313" key="11">
    <source>
        <dbReference type="EMBL" id="ODQ59956.1"/>
    </source>
</evidence>
<sequence>MGLLSLGTPLPWEESRQYSEHIRKNGLAQLINMFNAAYNRSDDKYLWGDEVEYILVQFNEKLKTAKINIDKDYILEDLNKSGEMFELAKLNNANFHPEYGRFMIEATPLKPYDGDSIDDYLYVEKNMNMRRVVAERALNDSNIKPLTITSYPLMGVGNFTEPKSEPNGNASRSLFLPDEIINRHVRFPTLTANIRKRRGEKVAINIPMFQDKLTSKNDESIPLNRGLFPEDEEPSLGAAKPGHIYLDSMGFGMGCSCLQVTVQAPNINKARYLYDSWANLAPIFLSLTAAAPIFKGYLADQDVRWNVISGAVDDRTPIERGVEPLRKGHEYGNIREDHKDHVQRIPKSRYDSIDSYLGDLQTSNEQNQEPSYRFFKESLNDISPPINELVLKLLLNDPNKHFDKPLASHFAHLYIRDPLVIFNERINQNNEQDTDHFENIQSTNWQTLRFKPPTQAATPDNKSIPGWRVEFRSMEIQITDFENAAFSTFIALIGQAFIHHPDVLNFYIPISKIEENMKLAHKRDSVLNDKFFFKKNVLDDGYEFGEFTMDEIINGGENFIGLIAIVKTHLKNNFNIELTKDDPEHSRLYYYLLLISKRASGEIPTTANFIRSFVTKHKEYKQDSKINDIINYGLLEKINRISNYQNENNELVEFFGEELSTYLIENKLVKEQY</sequence>
<protein>
    <recommendedName>
        <fullName evidence="3 10">Glutamate--cysteine ligase</fullName>
        <ecNumber evidence="3 10">6.3.2.2</ecNumber>
    </recommendedName>
    <alternativeName>
        <fullName evidence="9 10">Gamma-ECS</fullName>
    </alternativeName>
    <alternativeName>
        <fullName evidence="8 10">Gamma-glutamylcysteine synthetase</fullName>
    </alternativeName>
</protein>
<evidence type="ECO:0000256" key="3">
    <source>
        <dbReference type="ARBA" id="ARBA00012220"/>
    </source>
</evidence>
<evidence type="ECO:0000256" key="7">
    <source>
        <dbReference type="ARBA" id="ARBA00022840"/>
    </source>
</evidence>
<keyword evidence="6 10" id="KW-0547">Nucleotide-binding</keyword>
<dbReference type="PANTHER" id="PTHR11164:SF0">
    <property type="entry name" value="GLUTAMATE--CYSTEINE LIGASE CATALYTIC SUBUNIT"/>
    <property type="match status" value="1"/>
</dbReference>
<dbReference type="GO" id="GO:0005737">
    <property type="term" value="C:cytoplasm"/>
    <property type="evidence" value="ECO:0007669"/>
    <property type="project" value="EnsemblFungi"/>
</dbReference>
<comment type="catalytic activity">
    <reaction evidence="10">
        <text>L-cysteine + L-glutamate + ATP = gamma-L-glutamyl-L-cysteine + ADP + phosphate + H(+)</text>
        <dbReference type="Rhea" id="RHEA:13285"/>
        <dbReference type="ChEBI" id="CHEBI:15378"/>
        <dbReference type="ChEBI" id="CHEBI:29985"/>
        <dbReference type="ChEBI" id="CHEBI:30616"/>
        <dbReference type="ChEBI" id="CHEBI:35235"/>
        <dbReference type="ChEBI" id="CHEBI:43474"/>
        <dbReference type="ChEBI" id="CHEBI:58173"/>
        <dbReference type="ChEBI" id="CHEBI:456216"/>
        <dbReference type="EC" id="6.3.2.2"/>
    </reaction>
</comment>
<dbReference type="GO" id="GO:0006750">
    <property type="term" value="P:glutathione biosynthetic process"/>
    <property type="evidence" value="ECO:0007669"/>
    <property type="project" value="UniProtKB-UniRule"/>
</dbReference>
<comment type="pathway">
    <text evidence="1 10">Sulfur metabolism; glutathione biosynthesis; glutathione from L-cysteine and L-glutamate: step 1/2.</text>
</comment>
<keyword evidence="7 10" id="KW-0067">ATP-binding</keyword>
<dbReference type="Proteomes" id="UP000094112">
    <property type="component" value="Unassembled WGS sequence"/>
</dbReference>
<dbReference type="UniPathway" id="UPA00142">
    <property type="reaction ID" value="UER00209"/>
</dbReference>
<dbReference type="GeneID" id="30202001"/>
<evidence type="ECO:0000256" key="10">
    <source>
        <dbReference type="RuleBase" id="RU367135"/>
    </source>
</evidence>
<dbReference type="GO" id="GO:0046686">
    <property type="term" value="P:response to cadmium ion"/>
    <property type="evidence" value="ECO:0007669"/>
    <property type="project" value="EnsemblFungi"/>
</dbReference>
<evidence type="ECO:0000256" key="4">
    <source>
        <dbReference type="ARBA" id="ARBA00022598"/>
    </source>
</evidence>
<gene>
    <name evidence="11" type="ORF">WICANDRAFT_78579</name>
</gene>
<dbReference type="GO" id="GO:0005524">
    <property type="term" value="F:ATP binding"/>
    <property type="evidence" value="ECO:0007669"/>
    <property type="project" value="UniProtKB-UniRule"/>
</dbReference>
<dbReference type="EC" id="6.3.2.2" evidence="3 10"/>
<dbReference type="Pfam" id="PF03074">
    <property type="entry name" value="GCS"/>
    <property type="match status" value="1"/>
</dbReference>
<evidence type="ECO:0000256" key="6">
    <source>
        <dbReference type="ARBA" id="ARBA00022741"/>
    </source>
</evidence>
<evidence type="ECO:0000256" key="8">
    <source>
        <dbReference type="ARBA" id="ARBA00030585"/>
    </source>
</evidence>
<dbReference type="OrthoDB" id="7939818at2759"/>
<dbReference type="PANTHER" id="PTHR11164">
    <property type="entry name" value="GLUTAMATE CYSTEINE LIGASE"/>
    <property type="match status" value="1"/>
</dbReference>
<reference evidence="11 12" key="1">
    <citation type="journal article" date="2016" name="Proc. Natl. Acad. Sci. U.S.A.">
        <title>Comparative genomics of biotechnologically important yeasts.</title>
        <authorList>
            <person name="Riley R."/>
            <person name="Haridas S."/>
            <person name="Wolfe K.H."/>
            <person name="Lopes M.R."/>
            <person name="Hittinger C.T."/>
            <person name="Goeker M."/>
            <person name="Salamov A.A."/>
            <person name="Wisecaver J.H."/>
            <person name="Long T.M."/>
            <person name="Calvey C.H."/>
            <person name="Aerts A.L."/>
            <person name="Barry K.W."/>
            <person name="Choi C."/>
            <person name="Clum A."/>
            <person name="Coughlan A.Y."/>
            <person name="Deshpande S."/>
            <person name="Douglass A.P."/>
            <person name="Hanson S.J."/>
            <person name="Klenk H.-P."/>
            <person name="LaButti K.M."/>
            <person name="Lapidus A."/>
            <person name="Lindquist E.A."/>
            <person name="Lipzen A.M."/>
            <person name="Meier-Kolthoff J.P."/>
            <person name="Ohm R.A."/>
            <person name="Otillar R.P."/>
            <person name="Pangilinan J.L."/>
            <person name="Peng Y."/>
            <person name="Rokas A."/>
            <person name="Rosa C.A."/>
            <person name="Scheuner C."/>
            <person name="Sibirny A.A."/>
            <person name="Slot J.C."/>
            <person name="Stielow J.B."/>
            <person name="Sun H."/>
            <person name="Kurtzman C.P."/>
            <person name="Blackwell M."/>
            <person name="Grigoriev I.V."/>
            <person name="Jeffries T.W."/>
        </authorList>
    </citation>
    <scope>NUCLEOTIDE SEQUENCE [LARGE SCALE GENOMIC DNA]</scope>
    <source>
        <strain evidence="12">ATCC 58044 / CBS 1984 / NCYC 433 / NRRL Y-366-8</strain>
    </source>
</reference>
<evidence type="ECO:0000313" key="12">
    <source>
        <dbReference type="Proteomes" id="UP000094112"/>
    </source>
</evidence>
<name>A0A1E3P3A1_WICAA</name>
<dbReference type="SUPFAM" id="SSF55931">
    <property type="entry name" value="Glutamine synthetase/guanido kinase"/>
    <property type="match status" value="1"/>
</dbReference>
<comment type="similarity">
    <text evidence="2 10">Belongs to the glutamate--cysteine ligase type 3 family.</text>
</comment>
<organism evidence="11 12">
    <name type="scientific">Wickerhamomyces anomalus (strain ATCC 58044 / CBS 1984 / NCYC 433 / NRRL Y-366-8)</name>
    <name type="common">Yeast</name>
    <name type="synonym">Hansenula anomala</name>
    <dbReference type="NCBI Taxonomy" id="683960"/>
    <lineage>
        <taxon>Eukaryota</taxon>
        <taxon>Fungi</taxon>
        <taxon>Dikarya</taxon>
        <taxon>Ascomycota</taxon>
        <taxon>Saccharomycotina</taxon>
        <taxon>Saccharomycetes</taxon>
        <taxon>Phaffomycetales</taxon>
        <taxon>Wickerhamomycetaceae</taxon>
        <taxon>Wickerhamomyces</taxon>
    </lineage>
</organism>
<dbReference type="Gene3D" id="1.10.150.710">
    <property type="entry name" value="Glutamate cysteine ligase subdomain"/>
    <property type="match status" value="1"/>
</dbReference>
<dbReference type="STRING" id="683960.A0A1E3P3A1"/>
<dbReference type="Gene3D" id="1.10.8.960">
    <property type="match status" value="1"/>
</dbReference>
<accession>A0A1E3P3A1</accession>
<evidence type="ECO:0000256" key="5">
    <source>
        <dbReference type="ARBA" id="ARBA00022684"/>
    </source>
</evidence>
<evidence type="ECO:0000256" key="9">
    <source>
        <dbReference type="ARBA" id="ARBA00032122"/>
    </source>
</evidence>
<dbReference type="EMBL" id="KV454210">
    <property type="protein sequence ID" value="ODQ59956.1"/>
    <property type="molecule type" value="Genomic_DNA"/>
</dbReference>
<dbReference type="InterPro" id="IPR004308">
    <property type="entry name" value="GCS"/>
</dbReference>
<evidence type="ECO:0000256" key="2">
    <source>
        <dbReference type="ARBA" id="ARBA00008100"/>
    </source>
</evidence>
<dbReference type="GO" id="GO:0004357">
    <property type="term" value="F:glutamate-cysteine ligase activity"/>
    <property type="evidence" value="ECO:0007669"/>
    <property type="project" value="UniProtKB-UniRule"/>
</dbReference>
<dbReference type="InterPro" id="IPR014746">
    <property type="entry name" value="Gln_synth/guanido_kin_cat_dom"/>
</dbReference>
<proteinExistence type="inferred from homology"/>
<keyword evidence="4 10" id="KW-0436">Ligase</keyword>
<dbReference type="GO" id="GO:0042542">
    <property type="term" value="P:response to hydrogen peroxide"/>
    <property type="evidence" value="ECO:0007669"/>
    <property type="project" value="EnsemblFungi"/>
</dbReference>
<keyword evidence="12" id="KW-1185">Reference proteome</keyword>
<dbReference type="AlphaFoldDB" id="A0A1E3P3A1"/>
<evidence type="ECO:0000256" key="1">
    <source>
        <dbReference type="ARBA" id="ARBA00005006"/>
    </source>
</evidence>
<dbReference type="RefSeq" id="XP_019039163.1">
    <property type="nucleotide sequence ID" value="XM_019184755.1"/>
</dbReference>
<dbReference type="FunFam" id="3.30.590.50:FF:000002">
    <property type="entry name" value="Glutamate--cysteine ligase catalytic subunit"/>
    <property type="match status" value="1"/>
</dbReference>
<dbReference type="Gene3D" id="3.30.590.50">
    <property type="match status" value="2"/>
</dbReference>